<proteinExistence type="predicted"/>
<protein>
    <recommendedName>
        <fullName evidence="2">DUF5709 domain-containing protein</fullName>
    </recommendedName>
</protein>
<feature type="region of interest" description="Disordered" evidence="1">
    <location>
        <begin position="1"/>
        <end position="49"/>
    </location>
</feature>
<feature type="compositionally biased region" description="Acidic residues" evidence="1">
    <location>
        <begin position="1"/>
        <end position="21"/>
    </location>
</feature>
<feature type="region of interest" description="Disordered" evidence="1">
    <location>
        <begin position="111"/>
        <end position="130"/>
    </location>
</feature>
<gene>
    <name evidence="3" type="ORF">F8M49_08035</name>
</gene>
<sequence length="149" mass="15709">MNSDDARDDEYGGEYSVDEDNQLQPADTLDDRGVADMLDEGYSPPERPLAMNATAATGEEVRYGGSLAHRVAAEEPDPAFDTAEPDVDAVEPGERYLGEVGGRRAGRLVASDEGVGVDDDPELWAGDVGIDGGAASAEEAAVHVIEEEE</sequence>
<reference evidence="3 4" key="1">
    <citation type="submission" date="2019-10" db="EMBL/GenBank/DDBJ databases">
        <title>Draft Genome Assembly of Rhodococcus zopfii DSM44189.</title>
        <authorList>
            <person name="Sutton J.M."/>
            <person name="Akob D.M."/>
            <person name="Bushman T.J."/>
        </authorList>
    </citation>
    <scope>NUCLEOTIDE SEQUENCE [LARGE SCALE GENOMIC DNA]</scope>
    <source>
        <strain evidence="3 4">DSM 44189</strain>
    </source>
</reference>
<feature type="compositionally biased region" description="Acidic residues" evidence="1">
    <location>
        <begin position="75"/>
        <end position="91"/>
    </location>
</feature>
<comment type="caution">
    <text evidence="3">The sequence shown here is derived from an EMBL/GenBank/DDBJ whole genome shotgun (WGS) entry which is preliminary data.</text>
</comment>
<dbReference type="InterPro" id="IPR043763">
    <property type="entry name" value="DUF5709"/>
</dbReference>
<feature type="domain" description="DUF5709" evidence="2">
    <location>
        <begin position="99"/>
        <end position="147"/>
    </location>
</feature>
<evidence type="ECO:0000259" key="2">
    <source>
        <dbReference type="Pfam" id="PF18970"/>
    </source>
</evidence>
<dbReference type="EMBL" id="WBMO01000001">
    <property type="protein sequence ID" value="MDV2475375.1"/>
    <property type="molecule type" value="Genomic_DNA"/>
</dbReference>
<dbReference type="Pfam" id="PF18970">
    <property type="entry name" value="DUF5709"/>
    <property type="match status" value="1"/>
</dbReference>
<organism evidence="3 4">
    <name type="scientific">Rhodococcus zopfii</name>
    <dbReference type="NCBI Taxonomy" id="43772"/>
    <lineage>
        <taxon>Bacteria</taxon>
        <taxon>Bacillati</taxon>
        <taxon>Actinomycetota</taxon>
        <taxon>Actinomycetes</taxon>
        <taxon>Mycobacteriales</taxon>
        <taxon>Nocardiaceae</taxon>
        <taxon>Rhodococcus</taxon>
    </lineage>
</organism>
<evidence type="ECO:0000313" key="4">
    <source>
        <dbReference type="Proteomes" id="UP001275440"/>
    </source>
</evidence>
<keyword evidence="4" id="KW-1185">Reference proteome</keyword>
<dbReference type="Proteomes" id="UP001275440">
    <property type="component" value="Unassembled WGS sequence"/>
</dbReference>
<name>A0ABU3WN11_9NOCA</name>
<dbReference type="RefSeq" id="WP_072813225.1">
    <property type="nucleotide sequence ID" value="NZ_JAHWLX010000009.1"/>
</dbReference>
<evidence type="ECO:0000256" key="1">
    <source>
        <dbReference type="SAM" id="MobiDB-lite"/>
    </source>
</evidence>
<feature type="region of interest" description="Disordered" evidence="1">
    <location>
        <begin position="75"/>
        <end position="98"/>
    </location>
</feature>
<accession>A0ABU3WN11</accession>
<evidence type="ECO:0000313" key="3">
    <source>
        <dbReference type="EMBL" id="MDV2475375.1"/>
    </source>
</evidence>